<feature type="transmembrane region" description="Helical" evidence="7">
    <location>
        <begin position="305"/>
        <end position="325"/>
    </location>
</feature>
<gene>
    <name evidence="9" type="ORF">D0860_06805</name>
</gene>
<dbReference type="PROSITE" id="PS50850">
    <property type="entry name" value="MFS"/>
    <property type="match status" value="1"/>
</dbReference>
<keyword evidence="2 7" id="KW-0812">Transmembrane</keyword>
<evidence type="ECO:0000313" key="10">
    <source>
        <dbReference type="Proteomes" id="UP000280598"/>
    </source>
</evidence>
<dbReference type="CDD" id="cd12148">
    <property type="entry name" value="fungal_TF_MHR"/>
    <property type="match status" value="1"/>
</dbReference>
<evidence type="ECO:0000256" key="5">
    <source>
        <dbReference type="ARBA" id="ARBA00023242"/>
    </source>
</evidence>
<feature type="transmembrane region" description="Helical" evidence="7">
    <location>
        <begin position="176"/>
        <end position="197"/>
    </location>
</feature>
<comment type="caution">
    <text evidence="9">The sequence shown here is derived from an EMBL/GenBank/DDBJ whole genome shotgun (WGS) entry which is preliminary data.</text>
</comment>
<feature type="compositionally biased region" description="Basic and acidic residues" evidence="6">
    <location>
        <begin position="668"/>
        <end position="680"/>
    </location>
</feature>
<dbReference type="PANTHER" id="PTHR23501">
    <property type="entry name" value="MAJOR FACILITATOR SUPERFAMILY"/>
    <property type="match status" value="1"/>
</dbReference>
<keyword evidence="3 7" id="KW-1133">Transmembrane helix</keyword>
<evidence type="ECO:0000313" key="9">
    <source>
        <dbReference type="EMBL" id="RMZ03445.1"/>
    </source>
</evidence>
<organism evidence="9 10">
    <name type="scientific">Hortaea werneckii</name>
    <name type="common">Black yeast</name>
    <name type="synonym">Cladosporium werneckii</name>
    <dbReference type="NCBI Taxonomy" id="91943"/>
    <lineage>
        <taxon>Eukaryota</taxon>
        <taxon>Fungi</taxon>
        <taxon>Dikarya</taxon>
        <taxon>Ascomycota</taxon>
        <taxon>Pezizomycotina</taxon>
        <taxon>Dothideomycetes</taxon>
        <taxon>Dothideomycetidae</taxon>
        <taxon>Mycosphaerellales</taxon>
        <taxon>Teratosphaeriaceae</taxon>
        <taxon>Hortaea</taxon>
    </lineage>
</organism>
<dbReference type="InterPro" id="IPR036259">
    <property type="entry name" value="MFS_trans_sf"/>
</dbReference>
<reference evidence="9 10" key="1">
    <citation type="journal article" date="2018" name="BMC Genomics">
        <title>Genomic evidence for intraspecific hybridization in a clonal and extremely halotolerant yeast.</title>
        <authorList>
            <person name="Gostincar C."/>
            <person name="Stajich J.E."/>
            <person name="Zupancic J."/>
            <person name="Zalar P."/>
            <person name="Gunde-Cimerman N."/>
        </authorList>
    </citation>
    <scope>NUCLEOTIDE SEQUENCE [LARGE SCALE GENOMIC DNA]</scope>
    <source>
        <strain evidence="9 10">EXF-562</strain>
    </source>
</reference>
<evidence type="ECO:0000256" key="3">
    <source>
        <dbReference type="ARBA" id="ARBA00022989"/>
    </source>
</evidence>
<keyword evidence="4 7" id="KW-0472">Membrane</keyword>
<dbReference type="GO" id="GO:0005886">
    <property type="term" value="C:plasma membrane"/>
    <property type="evidence" value="ECO:0007669"/>
    <property type="project" value="TreeGrafter"/>
</dbReference>
<evidence type="ECO:0000256" key="4">
    <source>
        <dbReference type="ARBA" id="ARBA00023136"/>
    </source>
</evidence>
<dbReference type="InterPro" id="IPR007219">
    <property type="entry name" value="XnlR_reg_dom"/>
</dbReference>
<feature type="domain" description="Major facilitator superfamily (MFS) profile" evidence="8">
    <location>
        <begin position="85"/>
        <end position="574"/>
    </location>
</feature>
<accession>A0A3M7GRT6</accession>
<dbReference type="Proteomes" id="UP000280598">
    <property type="component" value="Unassembled WGS sequence"/>
</dbReference>
<evidence type="ECO:0000256" key="2">
    <source>
        <dbReference type="ARBA" id="ARBA00022692"/>
    </source>
</evidence>
<feature type="transmembrane region" description="Helical" evidence="7">
    <location>
        <begin position="436"/>
        <end position="457"/>
    </location>
</feature>
<evidence type="ECO:0000259" key="8">
    <source>
        <dbReference type="PROSITE" id="PS50850"/>
    </source>
</evidence>
<feature type="transmembrane region" description="Helical" evidence="7">
    <location>
        <begin position="121"/>
        <end position="139"/>
    </location>
</feature>
<feature type="compositionally biased region" description="Low complexity" evidence="6">
    <location>
        <begin position="654"/>
        <end position="666"/>
    </location>
</feature>
<feature type="transmembrane region" description="Helical" evidence="7">
    <location>
        <begin position="82"/>
        <end position="109"/>
    </location>
</feature>
<keyword evidence="5" id="KW-0539">Nucleus</keyword>
<dbReference type="SUPFAM" id="SSF103473">
    <property type="entry name" value="MFS general substrate transporter"/>
    <property type="match status" value="1"/>
</dbReference>
<evidence type="ECO:0000256" key="1">
    <source>
        <dbReference type="ARBA" id="ARBA00004141"/>
    </source>
</evidence>
<dbReference type="GO" id="GO:0006351">
    <property type="term" value="P:DNA-templated transcription"/>
    <property type="evidence" value="ECO:0007669"/>
    <property type="project" value="InterPro"/>
</dbReference>
<dbReference type="GO" id="GO:0003677">
    <property type="term" value="F:DNA binding"/>
    <property type="evidence" value="ECO:0007669"/>
    <property type="project" value="InterPro"/>
</dbReference>
<feature type="transmembrane region" description="Helical" evidence="7">
    <location>
        <begin position="280"/>
        <end position="299"/>
    </location>
</feature>
<dbReference type="Gene3D" id="1.20.1720.10">
    <property type="entry name" value="Multidrug resistance protein D"/>
    <property type="match status" value="1"/>
</dbReference>
<dbReference type="CDD" id="cd17502">
    <property type="entry name" value="MFS_Azr1_MDR_like"/>
    <property type="match status" value="1"/>
</dbReference>
<dbReference type="SMART" id="SM00906">
    <property type="entry name" value="Fungal_trans"/>
    <property type="match status" value="1"/>
</dbReference>
<dbReference type="EMBL" id="QWIS01000165">
    <property type="protein sequence ID" value="RMZ03445.1"/>
    <property type="molecule type" value="Genomic_DNA"/>
</dbReference>
<evidence type="ECO:0000256" key="6">
    <source>
        <dbReference type="SAM" id="MobiDB-lite"/>
    </source>
</evidence>
<dbReference type="VEuPathDB" id="FungiDB:BTJ68_07703"/>
<feature type="transmembrane region" description="Helical" evidence="7">
    <location>
        <begin position="239"/>
        <end position="259"/>
    </location>
</feature>
<feature type="transmembrane region" description="Helical" evidence="7">
    <location>
        <begin position="209"/>
        <end position="233"/>
    </location>
</feature>
<dbReference type="InterPro" id="IPR020846">
    <property type="entry name" value="MFS_dom"/>
</dbReference>
<feature type="transmembrane region" description="Helical" evidence="7">
    <location>
        <begin position="1088"/>
        <end position="1107"/>
    </location>
</feature>
<comment type="subcellular location">
    <subcellularLocation>
        <location evidence="1">Membrane</location>
        <topology evidence="1">Multi-pass membrane protein</topology>
    </subcellularLocation>
</comment>
<feature type="transmembrane region" description="Helical" evidence="7">
    <location>
        <begin position="550"/>
        <end position="569"/>
    </location>
</feature>
<protein>
    <recommendedName>
        <fullName evidence="8">Major facilitator superfamily (MFS) profile domain-containing protein</fullName>
    </recommendedName>
</protein>
<dbReference type="GO" id="GO:0008270">
    <property type="term" value="F:zinc ion binding"/>
    <property type="evidence" value="ECO:0007669"/>
    <property type="project" value="InterPro"/>
</dbReference>
<dbReference type="AlphaFoldDB" id="A0A3M7GRT6"/>
<proteinExistence type="predicted"/>
<feature type="transmembrane region" description="Helical" evidence="7">
    <location>
        <begin position="346"/>
        <end position="367"/>
    </location>
</feature>
<sequence>MERFSVINPAAHFSLFSLSPADREALAETRTPSTRPDFDRPKSAFDGTALPSYYGKHDSSIAAHQMAEKEEPPVTFKPGTRFYLAFSALASLSLVVALDGTSISVALPVMAKQLNGSAMDAFWAGTSFLLTSTIFQPIYAAFSHIFGRKEITLVAVFFFLTGTVVSGAAQNMPMMLVGRSIQGIGGGGIIALTNVILTDLVPLRYRGNWVGILGAMWAIGSVTGPVVGGALAHRNVWQWIFWLNVPFIVGSFILVWLFIRLKSIPIPFLTKLQRADWVGSVVFAASLTAILVPLTWGGIMYPWNSWRTISPIGFGITGLIILSYHEKFVAIEPVIRTVVFRNRTTNIAYATTAMHGMTLWCLLYYQPLYFEGVRGFSPIISGVALFPATFTVAPMAIISGIVISKFGKYRFAVWGGWAITTLGCGFLCAVDTNTQLVQVLLTDLVAGIGLGGLFPALQFQLQAASDGRHMATGVAMFAFFRGLGQTLGISIGGTIFQNELSSKLSKQPIFADRAHELAKDATGLVEWMKNAPDGEPLKVMRAAYTDSLRTVYIAIAAVSFVAMVLSIFIKHYDLDKPLETDQYLVENAEGSGWNKTHEKDHDTFARVSAMPATVANRAKSNATARRHKRRNVNPQGRRPPPAERNITQTTPSSDATPADATRTPTTVIHRDEEPQRRQDQSDEEETEVPREARLLRDAQGKLVFIGDCAPLSFYQSVRQLVITRVDPNAFANQTSQLSVLENAGKTTSQGGNGMPPYVYTPLVLQSVEQYLNATASLVDLFDRVTLVEEVAKWAAGSQRRGPVSIVNYLILAIGAQETDGSLSQVFFEYAREQMLTSLSGEPGISTVQASILITLYMLRSSQMNGAFVLFGLGVRIAYSIGVHRTEVNARFGLEVGSQRDKLWKSLRIVDLYLSTLMGRPPATSDVDCTVAYRKFDDSGNEVFDMLNASAQVMLIMEAVVVEVYSRRKISLAVTEGISAQLRQWSHRWLPHVKALLDPATQDTATVIGACQVLASYYYAVMLASRPFLVYELCLRLSPERASDQTNRSPAATGRSKLADACIDAANLMVDVTADLINNNFLTYRMPLLVSWLFASSLVVGLGVMGGFGRLEKRANQSVEALEHFAANDVHAMQYSQIARSLLNTAVQYLDRKEANERLERTASSNHIFGLMPKDGQQATPSGIRARNRSADRTCRSQQTSGPDPSLTAFQDLPIPTSNGADTPSRDFFETWSQMPDFSMFDGLMDGTQEWTEQDWSTLNLFPLLEDGGQIDLS</sequence>
<dbReference type="GO" id="GO:0022857">
    <property type="term" value="F:transmembrane transporter activity"/>
    <property type="evidence" value="ECO:0007669"/>
    <property type="project" value="InterPro"/>
</dbReference>
<dbReference type="Gene3D" id="1.20.1250.20">
    <property type="entry name" value="MFS general substrate transporter like domains"/>
    <property type="match status" value="1"/>
</dbReference>
<feature type="region of interest" description="Disordered" evidence="6">
    <location>
        <begin position="1169"/>
        <end position="1223"/>
    </location>
</feature>
<dbReference type="InterPro" id="IPR011701">
    <property type="entry name" value="MFS"/>
</dbReference>
<dbReference type="PANTHER" id="PTHR23501:SF59">
    <property type="entry name" value="MAJOR FACILITATOR SUPERFAMILY (MFS) PROFILE DOMAIN-CONTAINING PROTEIN-RELATED"/>
    <property type="match status" value="1"/>
</dbReference>
<feature type="region of interest" description="Disordered" evidence="6">
    <location>
        <begin position="609"/>
        <end position="692"/>
    </location>
</feature>
<feature type="transmembrane region" description="Helical" evidence="7">
    <location>
        <begin position="411"/>
        <end position="430"/>
    </location>
</feature>
<feature type="transmembrane region" description="Helical" evidence="7">
    <location>
        <begin position="151"/>
        <end position="170"/>
    </location>
</feature>
<evidence type="ECO:0000256" key="7">
    <source>
        <dbReference type="SAM" id="Phobius"/>
    </source>
</evidence>
<feature type="transmembrane region" description="Helical" evidence="7">
    <location>
        <begin position="379"/>
        <end position="404"/>
    </location>
</feature>
<dbReference type="Pfam" id="PF07690">
    <property type="entry name" value="MFS_1"/>
    <property type="match status" value="1"/>
</dbReference>
<dbReference type="Pfam" id="PF04082">
    <property type="entry name" value="Fungal_trans"/>
    <property type="match status" value="1"/>
</dbReference>
<name>A0A3M7GRT6_HORWE</name>
<dbReference type="PRINTS" id="PR01036">
    <property type="entry name" value="TCRTETB"/>
</dbReference>